<reference evidence="4 5" key="1">
    <citation type="submission" date="2023-08" db="EMBL/GenBank/DDBJ databases">
        <title>Black Yeasts Isolated from many extreme environments.</title>
        <authorList>
            <person name="Coleine C."/>
            <person name="Stajich J.E."/>
            <person name="Selbmann L."/>
        </authorList>
    </citation>
    <scope>NUCLEOTIDE SEQUENCE [LARGE SCALE GENOMIC DNA]</scope>
    <source>
        <strain evidence="4 5">CCFEE 5386</strain>
    </source>
</reference>
<evidence type="ECO:0000313" key="5">
    <source>
        <dbReference type="Proteomes" id="UP001308179"/>
    </source>
</evidence>
<dbReference type="InterPro" id="IPR005511">
    <property type="entry name" value="SMP-30"/>
</dbReference>
<evidence type="ECO:0000256" key="1">
    <source>
        <dbReference type="ARBA" id="ARBA00008853"/>
    </source>
</evidence>
<feature type="domain" description="SMP-30/Gluconolactonase/LRE-like region" evidence="3">
    <location>
        <begin position="22"/>
        <end position="293"/>
    </location>
</feature>
<accession>A0ABR0L5X1</accession>
<dbReference type="PANTHER" id="PTHR10907:SF47">
    <property type="entry name" value="REGUCALCIN"/>
    <property type="match status" value="1"/>
</dbReference>
<dbReference type="PRINTS" id="PR01790">
    <property type="entry name" value="SMP30FAMILY"/>
</dbReference>
<feature type="compositionally biased region" description="Basic and acidic residues" evidence="2">
    <location>
        <begin position="101"/>
        <end position="112"/>
    </location>
</feature>
<dbReference type="EMBL" id="JAVRRR010000263">
    <property type="protein sequence ID" value="KAK5143982.1"/>
    <property type="molecule type" value="Genomic_DNA"/>
</dbReference>
<dbReference type="SUPFAM" id="SSF63829">
    <property type="entry name" value="Calcium-dependent phosphotriesterase"/>
    <property type="match status" value="1"/>
</dbReference>
<proteinExistence type="inferred from homology"/>
<protein>
    <submittedName>
        <fullName evidence="4">rRNA-processing protein cgr1</fullName>
    </submittedName>
</protein>
<dbReference type="PANTHER" id="PTHR10907">
    <property type="entry name" value="REGUCALCIN"/>
    <property type="match status" value="1"/>
</dbReference>
<gene>
    <name evidence="4" type="primary">CGR1_1</name>
    <name evidence="4" type="ORF">LTR32_004002</name>
</gene>
<comment type="similarity">
    <text evidence="1">Belongs to the SMP-30/CGR1 family.</text>
</comment>
<evidence type="ECO:0000313" key="4">
    <source>
        <dbReference type="EMBL" id="KAK5143982.1"/>
    </source>
</evidence>
<keyword evidence="5" id="KW-1185">Reference proteome</keyword>
<feature type="region of interest" description="Disordered" evidence="2">
    <location>
        <begin position="101"/>
        <end position="121"/>
    </location>
</feature>
<dbReference type="Pfam" id="PF08450">
    <property type="entry name" value="SGL"/>
    <property type="match status" value="1"/>
</dbReference>
<dbReference type="InterPro" id="IPR011042">
    <property type="entry name" value="6-blade_b-propeller_TolB-like"/>
</dbReference>
<sequence>MPDIKKYKITEPYLDLQGGLLEAPFWEKTSNTLRFVDIVKQKLHFVNPSTGPSSHKQWDLDFSVGTTADIQDNDAEFIFGGKRGYGIMKRETGESRWVKDMWSDEERKEDGGGKPGVGKTREVRMRSNDGAVDAAGRYWVGAMNDPLVVGGNITDEGTMPQTTCVLFRLDPDLSLHRMKAPVTIPNGTSWTLDNKFMYSTDSPSGEITKYPFELSTGAVDWSKGTPFFKCTYEGGVPDGHAQDEEGCFWVALYGTGKVVRVNVEGEVVAEIELPTRCVTCPGFVGTELFITTAEEGSPEKYPWSVKYQGGLFKVDVGVRGCPLNKFKMEAKA</sequence>
<dbReference type="Gene3D" id="2.120.10.30">
    <property type="entry name" value="TolB, C-terminal domain"/>
    <property type="match status" value="1"/>
</dbReference>
<evidence type="ECO:0000256" key="2">
    <source>
        <dbReference type="SAM" id="MobiDB-lite"/>
    </source>
</evidence>
<organism evidence="4 5">
    <name type="scientific">Rachicladosporium monterosium</name>
    <dbReference type="NCBI Taxonomy" id="1507873"/>
    <lineage>
        <taxon>Eukaryota</taxon>
        <taxon>Fungi</taxon>
        <taxon>Dikarya</taxon>
        <taxon>Ascomycota</taxon>
        <taxon>Pezizomycotina</taxon>
        <taxon>Dothideomycetes</taxon>
        <taxon>Dothideomycetidae</taxon>
        <taxon>Cladosporiales</taxon>
        <taxon>Cladosporiaceae</taxon>
        <taxon>Rachicladosporium</taxon>
    </lineage>
</organism>
<name>A0ABR0L5X1_9PEZI</name>
<comment type="caution">
    <text evidence="4">The sequence shown here is derived from an EMBL/GenBank/DDBJ whole genome shotgun (WGS) entry which is preliminary data.</text>
</comment>
<dbReference type="Proteomes" id="UP001308179">
    <property type="component" value="Unassembled WGS sequence"/>
</dbReference>
<evidence type="ECO:0000259" key="3">
    <source>
        <dbReference type="Pfam" id="PF08450"/>
    </source>
</evidence>
<dbReference type="InterPro" id="IPR013658">
    <property type="entry name" value="SGL"/>
</dbReference>